<dbReference type="Pfam" id="PF13560">
    <property type="entry name" value="HTH_31"/>
    <property type="match status" value="1"/>
</dbReference>
<name>A0A848L1V0_9ACTN</name>
<dbReference type="Pfam" id="PF17765">
    <property type="entry name" value="MLTR_LBD"/>
    <property type="match status" value="1"/>
</dbReference>
<dbReference type="CDD" id="cd00093">
    <property type="entry name" value="HTH_XRE"/>
    <property type="match status" value="1"/>
</dbReference>
<dbReference type="PANTHER" id="PTHR35010">
    <property type="entry name" value="BLL4672 PROTEIN-RELATED"/>
    <property type="match status" value="1"/>
</dbReference>
<organism evidence="2 3">
    <name type="scientific">Gordonia asplenii</name>
    <dbReference type="NCBI Taxonomy" id="2725283"/>
    <lineage>
        <taxon>Bacteria</taxon>
        <taxon>Bacillati</taxon>
        <taxon>Actinomycetota</taxon>
        <taxon>Actinomycetes</taxon>
        <taxon>Mycobacteriales</taxon>
        <taxon>Gordoniaceae</taxon>
        <taxon>Gordonia</taxon>
    </lineage>
</organism>
<evidence type="ECO:0000259" key="1">
    <source>
        <dbReference type="PROSITE" id="PS50943"/>
    </source>
</evidence>
<dbReference type="PANTHER" id="PTHR35010:SF2">
    <property type="entry name" value="BLL4672 PROTEIN"/>
    <property type="match status" value="1"/>
</dbReference>
<dbReference type="SMART" id="SM00530">
    <property type="entry name" value="HTH_XRE"/>
    <property type="match status" value="1"/>
</dbReference>
<protein>
    <submittedName>
        <fullName evidence="2">Helix-turn-helix domain-containing protein</fullName>
    </submittedName>
</protein>
<dbReference type="Gene3D" id="1.10.260.40">
    <property type="entry name" value="lambda repressor-like DNA-binding domains"/>
    <property type="match status" value="1"/>
</dbReference>
<dbReference type="InterPro" id="IPR010982">
    <property type="entry name" value="Lambda_DNA-bd_dom_sf"/>
</dbReference>
<feature type="domain" description="HTH cro/C1-type" evidence="1">
    <location>
        <begin position="48"/>
        <end position="95"/>
    </location>
</feature>
<dbReference type="PROSITE" id="PS50943">
    <property type="entry name" value="HTH_CROC1"/>
    <property type="match status" value="1"/>
</dbReference>
<accession>A0A848L1V0</accession>
<keyword evidence="3" id="KW-1185">Reference proteome</keyword>
<evidence type="ECO:0000313" key="2">
    <source>
        <dbReference type="EMBL" id="NMO01628.1"/>
    </source>
</evidence>
<evidence type="ECO:0000313" key="3">
    <source>
        <dbReference type="Proteomes" id="UP000550729"/>
    </source>
</evidence>
<dbReference type="RefSeq" id="WP_170194142.1">
    <property type="nucleotide sequence ID" value="NZ_JABBNB010000009.1"/>
</dbReference>
<dbReference type="EMBL" id="JABBNB010000009">
    <property type="protein sequence ID" value="NMO01628.1"/>
    <property type="molecule type" value="Genomic_DNA"/>
</dbReference>
<comment type="caution">
    <text evidence="2">The sequence shown here is derived from an EMBL/GenBank/DDBJ whole genome shotgun (WGS) entry which is preliminary data.</text>
</comment>
<dbReference type="InterPro" id="IPR001387">
    <property type="entry name" value="Cro/C1-type_HTH"/>
</dbReference>
<gene>
    <name evidence="2" type="ORF">HH308_10430</name>
</gene>
<dbReference type="Proteomes" id="UP000550729">
    <property type="component" value="Unassembled WGS sequence"/>
</dbReference>
<dbReference type="InterPro" id="IPR041413">
    <property type="entry name" value="MLTR_LBD"/>
</dbReference>
<dbReference type="GO" id="GO:0003677">
    <property type="term" value="F:DNA binding"/>
    <property type="evidence" value="ECO:0007669"/>
    <property type="project" value="InterPro"/>
</dbReference>
<sequence>MSSRDARQEANDLTSLPREIREFLISRRGRITPDQVGLRAVGNRRVPGLRREEVAQLAGVSTDYYTQIERGAVGGVSDEIVGAIARALRLDDTESAHLFTLVRAARARPGSRRPSGHGRRKVPAMVSELMNAMSGVPAVVQTGTLDLVGANALGRALYDDVFTRTQQSAPNLARFIFLDPHADEVFPAWGRTADDAVAMLHVEAARSPYASAVTTLIGELATRSIEFRTRWATHNVVAHKQGVKLFAHPVVGELSLHYEVLDVASAPGLSLVAFSAESGSPSADALQLLANWTGSTVGLPAD</sequence>
<reference evidence="2 3" key="1">
    <citation type="submission" date="2020-04" db="EMBL/GenBank/DDBJ databases">
        <title>Gordonia sp. nov. TBRC 11910.</title>
        <authorList>
            <person name="Suriyachadkun C."/>
        </authorList>
    </citation>
    <scope>NUCLEOTIDE SEQUENCE [LARGE SCALE GENOMIC DNA]</scope>
    <source>
        <strain evidence="2 3">TBRC 11910</strain>
    </source>
</reference>
<proteinExistence type="predicted"/>
<dbReference type="Gene3D" id="3.30.450.180">
    <property type="match status" value="1"/>
</dbReference>
<dbReference type="SUPFAM" id="SSF47413">
    <property type="entry name" value="lambda repressor-like DNA-binding domains"/>
    <property type="match status" value="1"/>
</dbReference>
<dbReference type="AlphaFoldDB" id="A0A848L1V0"/>